<keyword evidence="10" id="KW-1185">Reference proteome</keyword>
<proteinExistence type="inferred from homology"/>
<dbReference type="EC" id="2.6.1.-" evidence="6"/>
<evidence type="ECO:0000256" key="2">
    <source>
        <dbReference type="ARBA" id="ARBA00007441"/>
    </source>
</evidence>
<evidence type="ECO:0000259" key="8">
    <source>
        <dbReference type="Pfam" id="PF00155"/>
    </source>
</evidence>
<dbReference type="CDD" id="cd00609">
    <property type="entry name" value="AAT_like"/>
    <property type="match status" value="1"/>
</dbReference>
<feature type="region of interest" description="Disordered" evidence="7">
    <location>
        <begin position="1"/>
        <end position="21"/>
    </location>
</feature>
<dbReference type="OrthoDB" id="9763453at2"/>
<dbReference type="InterPro" id="IPR015424">
    <property type="entry name" value="PyrdxlP-dep_Trfase"/>
</dbReference>
<dbReference type="InterPro" id="IPR015421">
    <property type="entry name" value="PyrdxlP-dep_Trfase_major"/>
</dbReference>
<feature type="domain" description="Aminotransferase class I/classII large" evidence="8">
    <location>
        <begin position="47"/>
        <end position="398"/>
    </location>
</feature>
<reference evidence="9 10" key="1">
    <citation type="journal article" date="2017" name="BMC Genomics">
        <title>Comparative genomic and phylogenomic analyses of the Bifidobacteriaceae family.</title>
        <authorList>
            <person name="Lugli G.A."/>
            <person name="Milani C."/>
            <person name="Turroni F."/>
            <person name="Duranti S."/>
            <person name="Mancabelli L."/>
            <person name="Mangifesta M."/>
            <person name="Ferrario C."/>
            <person name="Modesto M."/>
            <person name="Mattarelli P."/>
            <person name="Jiri K."/>
            <person name="van Sinderen D."/>
            <person name="Ventura M."/>
        </authorList>
    </citation>
    <scope>NUCLEOTIDE SEQUENCE [LARGE SCALE GENOMIC DNA]</scope>
    <source>
        <strain evidence="9 10">DSM 100202</strain>
    </source>
</reference>
<sequence length="406" mass="44232">MTDETVSAAGHEIAKQPAMAQRAREAQPFRAMVFGEKADNMIANGIDVVKLSLGEPDFGAPPAVREAMREQYDGRPLPYTAAFGLPELRRAIADFYRTKHGVDIDPKRIVITSGGSAALLLATALTVDPGDEVIIADPSYPCNRELVRSFGGTVIDVPTSAATRFHLTPELVDGAWSERTKAVMITSPSNPTGTTIAFDTLRDVCDLARERGAWRIVDETYLDLADREPDGSDVRSVLLADPDAIVCNSFSKFFGMTGWRLGWAVIPENTIEAVDDLATNFYLCAHTPTQHAAVACFTPESLAVCEERRQELLARRRIVVDGLREIGLPLEVEPNGAFYAYFNVSSTGLDAWTFCERALNEAHVALTPGRDFGPATADTHVRLSYAASREALAEGLRRLGAFVKTL</sequence>
<dbReference type="Proteomes" id="UP000216074">
    <property type="component" value="Unassembled WGS sequence"/>
</dbReference>
<evidence type="ECO:0000256" key="1">
    <source>
        <dbReference type="ARBA" id="ARBA00001933"/>
    </source>
</evidence>
<evidence type="ECO:0000256" key="7">
    <source>
        <dbReference type="SAM" id="MobiDB-lite"/>
    </source>
</evidence>
<dbReference type="GO" id="GO:0006520">
    <property type="term" value="P:amino acid metabolic process"/>
    <property type="evidence" value="ECO:0007669"/>
    <property type="project" value="InterPro"/>
</dbReference>
<dbReference type="Pfam" id="PF00155">
    <property type="entry name" value="Aminotran_1_2"/>
    <property type="match status" value="1"/>
</dbReference>
<evidence type="ECO:0000256" key="5">
    <source>
        <dbReference type="ARBA" id="ARBA00022898"/>
    </source>
</evidence>
<name>A0A261FVT0_9BIFI</name>
<dbReference type="GO" id="GO:0008483">
    <property type="term" value="F:transaminase activity"/>
    <property type="evidence" value="ECO:0007669"/>
    <property type="project" value="UniProtKB-KW"/>
</dbReference>
<dbReference type="Gene3D" id="3.40.640.10">
    <property type="entry name" value="Type I PLP-dependent aspartate aminotransferase-like (Major domain)"/>
    <property type="match status" value="1"/>
</dbReference>
<evidence type="ECO:0000313" key="9">
    <source>
        <dbReference type="EMBL" id="OZG63281.1"/>
    </source>
</evidence>
<gene>
    <name evidence="9" type="ORF">BHAP_1869</name>
</gene>
<dbReference type="PROSITE" id="PS00105">
    <property type="entry name" value="AA_TRANSFER_CLASS_1"/>
    <property type="match status" value="1"/>
</dbReference>
<dbReference type="SUPFAM" id="SSF53383">
    <property type="entry name" value="PLP-dependent transferases"/>
    <property type="match status" value="1"/>
</dbReference>
<dbReference type="InterPro" id="IPR004838">
    <property type="entry name" value="NHTrfase_class1_PyrdxlP-BS"/>
</dbReference>
<dbReference type="PANTHER" id="PTHR46383">
    <property type="entry name" value="ASPARTATE AMINOTRANSFERASE"/>
    <property type="match status" value="1"/>
</dbReference>
<evidence type="ECO:0000256" key="4">
    <source>
        <dbReference type="ARBA" id="ARBA00022679"/>
    </source>
</evidence>
<evidence type="ECO:0000313" key="10">
    <source>
        <dbReference type="Proteomes" id="UP000216074"/>
    </source>
</evidence>
<protein>
    <recommendedName>
        <fullName evidence="6">Aminotransferase</fullName>
        <ecNumber evidence="6">2.6.1.-</ecNumber>
    </recommendedName>
</protein>
<dbReference type="InterPro" id="IPR004839">
    <property type="entry name" value="Aminotransferase_I/II_large"/>
</dbReference>
<comment type="cofactor">
    <cofactor evidence="1 6">
        <name>pyridoxal 5'-phosphate</name>
        <dbReference type="ChEBI" id="CHEBI:597326"/>
    </cofactor>
</comment>
<accession>A0A261FVT0</accession>
<dbReference type="EMBL" id="MWWY01000037">
    <property type="protein sequence ID" value="OZG63281.1"/>
    <property type="molecule type" value="Genomic_DNA"/>
</dbReference>
<evidence type="ECO:0000256" key="6">
    <source>
        <dbReference type="RuleBase" id="RU000481"/>
    </source>
</evidence>
<comment type="similarity">
    <text evidence="2 6">Belongs to the class-I pyridoxal-phosphate-dependent aminotransferase family.</text>
</comment>
<dbReference type="GO" id="GO:0030170">
    <property type="term" value="F:pyridoxal phosphate binding"/>
    <property type="evidence" value="ECO:0007669"/>
    <property type="project" value="InterPro"/>
</dbReference>
<dbReference type="AlphaFoldDB" id="A0A261FVT0"/>
<dbReference type="InterPro" id="IPR050596">
    <property type="entry name" value="AspAT/PAT-like"/>
</dbReference>
<keyword evidence="4 6" id="KW-0808">Transferase</keyword>
<dbReference type="PANTHER" id="PTHR46383:SF2">
    <property type="entry name" value="AMINOTRANSFERASE"/>
    <property type="match status" value="1"/>
</dbReference>
<evidence type="ECO:0000256" key="3">
    <source>
        <dbReference type="ARBA" id="ARBA00022576"/>
    </source>
</evidence>
<organism evidence="9 10">
    <name type="scientific">Bifidobacterium hapali</name>
    <dbReference type="NCBI Taxonomy" id="1630172"/>
    <lineage>
        <taxon>Bacteria</taxon>
        <taxon>Bacillati</taxon>
        <taxon>Actinomycetota</taxon>
        <taxon>Actinomycetes</taxon>
        <taxon>Bifidobacteriales</taxon>
        <taxon>Bifidobacteriaceae</taxon>
        <taxon>Bifidobacterium</taxon>
    </lineage>
</organism>
<comment type="caution">
    <text evidence="9">The sequence shown here is derived from an EMBL/GenBank/DDBJ whole genome shotgun (WGS) entry which is preliminary data.</text>
</comment>
<keyword evidence="5" id="KW-0663">Pyridoxal phosphate</keyword>
<keyword evidence="3 6" id="KW-0032">Aminotransferase</keyword>